<dbReference type="GO" id="GO:0005737">
    <property type="term" value="C:cytoplasm"/>
    <property type="evidence" value="ECO:0007669"/>
    <property type="project" value="TreeGrafter"/>
</dbReference>
<dbReference type="Gene3D" id="1.10.510.10">
    <property type="entry name" value="Transferase(Phosphotransferase) domain 1"/>
    <property type="match status" value="1"/>
</dbReference>
<dbReference type="InterPro" id="IPR017441">
    <property type="entry name" value="Protein_kinase_ATP_BS"/>
</dbReference>
<evidence type="ECO:0000259" key="9">
    <source>
        <dbReference type="PROSITE" id="PS50011"/>
    </source>
</evidence>
<evidence type="ECO:0000256" key="3">
    <source>
        <dbReference type="ARBA" id="ARBA00022741"/>
    </source>
</evidence>
<dbReference type="AlphaFoldDB" id="A0A1J4J6W9"/>
<dbReference type="InterPro" id="IPR011009">
    <property type="entry name" value="Kinase-like_dom_sf"/>
</dbReference>
<organism evidence="10 11">
    <name type="scientific">Tritrichomonas foetus</name>
    <dbReference type="NCBI Taxonomy" id="1144522"/>
    <lineage>
        <taxon>Eukaryota</taxon>
        <taxon>Metamonada</taxon>
        <taxon>Parabasalia</taxon>
        <taxon>Tritrichomonadida</taxon>
        <taxon>Tritrichomonadidae</taxon>
        <taxon>Tritrichomonas</taxon>
    </lineage>
</organism>
<dbReference type="CDD" id="cd14003">
    <property type="entry name" value="STKc_AMPK-like"/>
    <property type="match status" value="1"/>
</dbReference>
<dbReference type="InterPro" id="IPR008271">
    <property type="entry name" value="Ser/Thr_kinase_AS"/>
</dbReference>
<dbReference type="PANTHER" id="PTHR24346:SF82">
    <property type="entry name" value="KP78A-RELATED"/>
    <property type="match status" value="1"/>
</dbReference>
<feature type="binding site" evidence="6">
    <location>
        <position position="40"/>
    </location>
    <ligand>
        <name>ATP</name>
        <dbReference type="ChEBI" id="CHEBI:30616"/>
    </ligand>
</feature>
<dbReference type="PROSITE" id="PS00107">
    <property type="entry name" value="PROTEIN_KINASE_ATP"/>
    <property type="match status" value="1"/>
</dbReference>
<dbReference type="InterPro" id="IPR000719">
    <property type="entry name" value="Prot_kinase_dom"/>
</dbReference>
<name>A0A1J4J6W9_9EUKA</name>
<evidence type="ECO:0000256" key="1">
    <source>
        <dbReference type="ARBA" id="ARBA00022527"/>
    </source>
</evidence>
<dbReference type="Pfam" id="PF00069">
    <property type="entry name" value="Pkinase"/>
    <property type="match status" value="1"/>
</dbReference>
<dbReference type="VEuPathDB" id="TrichDB:TRFO_39423"/>
<comment type="caution">
    <text evidence="10">The sequence shown here is derived from an EMBL/GenBank/DDBJ whole genome shotgun (WGS) entry which is preliminary data.</text>
</comment>
<dbReference type="GO" id="GO:0035556">
    <property type="term" value="P:intracellular signal transduction"/>
    <property type="evidence" value="ECO:0007669"/>
    <property type="project" value="TreeGrafter"/>
</dbReference>
<evidence type="ECO:0000313" key="10">
    <source>
        <dbReference type="EMBL" id="OHS94393.1"/>
    </source>
</evidence>
<evidence type="ECO:0000256" key="8">
    <source>
        <dbReference type="SAM" id="MobiDB-lite"/>
    </source>
</evidence>
<dbReference type="FunFam" id="3.30.200.20:FF:000042">
    <property type="entry name" value="Aurora kinase A"/>
    <property type="match status" value="1"/>
</dbReference>
<proteinExistence type="inferred from homology"/>
<evidence type="ECO:0000256" key="4">
    <source>
        <dbReference type="ARBA" id="ARBA00022777"/>
    </source>
</evidence>
<dbReference type="GO" id="GO:0004674">
    <property type="term" value="F:protein serine/threonine kinase activity"/>
    <property type="evidence" value="ECO:0007669"/>
    <property type="project" value="UniProtKB-KW"/>
</dbReference>
<evidence type="ECO:0000256" key="7">
    <source>
        <dbReference type="RuleBase" id="RU000304"/>
    </source>
</evidence>
<dbReference type="GO" id="GO:0005524">
    <property type="term" value="F:ATP binding"/>
    <property type="evidence" value="ECO:0007669"/>
    <property type="project" value="UniProtKB-UniRule"/>
</dbReference>
<keyword evidence="3 6" id="KW-0547">Nucleotide-binding</keyword>
<feature type="domain" description="Protein kinase" evidence="9">
    <location>
        <begin position="11"/>
        <end position="264"/>
    </location>
</feature>
<evidence type="ECO:0000256" key="6">
    <source>
        <dbReference type="PROSITE-ProRule" id="PRU10141"/>
    </source>
</evidence>
<evidence type="ECO:0000256" key="2">
    <source>
        <dbReference type="ARBA" id="ARBA00022679"/>
    </source>
</evidence>
<dbReference type="Proteomes" id="UP000179807">
    <property type="component" value="Unassembled WGS sequence"/>
</dbReference>
<feature type="region of interest" description="Disordered" evidence="8">
    <location>
        <begin position="336"/>
        <end position="363"/>
    </location>
</feature>
<dbReference type="OrthoDB" id="40902at2759"/>
<dbReference type="RefSeq" id="XP_068347530.1">
    <property type="nucleotide sequence ID" value="XM_068512636.1"/>
</dbReference>
<protein>
    <submittedName>
        <fullName evidence="10">CAMK family protein kinase</fullName>
    </submittedName>
</protein>
<dbReference type="FunFam" id="1.10.510.10:FF:000956">
    <property type="entry name" value="CAMK family protein kinase"/>
    <property type="match status" value="1"/>
</dbReference>
<evidence type="ECO:0000313" key="11">
    <source>
        <dbReference type="Proteomes" id="UP000179807"/>
    </source>
</evidence>
<evidence type="ECO:0000256" key="5">
    <source>
        <dbReference type="ARBA" id="ARBA00022840"/>
    </source>
</evidence>
<dbReference type="SUPFAM" id="SSF56112">
    <property type="entry name" value="Protein kinase-like (PK-like)"/>
    <property type="match status" value="1"/>
</dbReference>
<keyword evidence="2" id="KW-0808">Transferase</keyword>
<keyword evidence="11" id="KW-1185">Reference proteome</keyword>
<dbReference type="PROSITE" id="PS50011">
    <property type="entry name" value="PROTEIN_KINASE_DOM"/>
    <property type="match status" value="1"/>
</dbReference>
<keyword evidence="1 7" id="KW-0723">Serine/threonine-protein kinase</keyword>
<keyword evidence="5 6" id="KW-0067">ATP-binding</keyword>
<accession>A0A1J4J6W9</accession>
<reference evidence="10" key="1">
    <citation type="submission" date="2016-10" db="EMBL/GenBank/DDBJ databases">
        <authorList>
            <person name="Benchimol M."/>
            <person name="Almeida L.G."/>
            <person name="Vasconcelos A.T."/>
            <person name="Perreira-Neves A."/>
            <person name="Rosa I.A."/>
            <person name="Tasca T."/>
            <person name="Bogo M.R."/>
            <person name="de Souza W."/>
        </authorList>
    </citation>
    <scope>NUCLEOTIDE SEQUENCE [LARGE SCALE GENOMIC DNA]</scope>
    <source>
        <strain evidence="10">K</strain>
    </source>
</reference>
<dbReference type="PANTHER" id="PTHR24346">
    <property type="entry name" value="MAP/MICROTUBULE AFFINITY-REGULATING KINASE"/>
    <property type="match status" value="1"/>
</dbReference>
<keyword evidence="4 10" id="KW-0418">Kinase</keyword>
<dbReference type="PROSITE" id="PS00108">
    <property type="entry name" value="PROTEIN_KINASE_ST"/>
    <property type="match status" value="1"/>
</dbReference>
<gene>
    <name evidence="10" type="ORF">TRFO_39423</name>
</gene>
<feature type="compositionally biased region" description="Basic residues" evidence="8">
    <location>
        <begin position="350"/>
        <end position="363"/>
    </location>
</feature>
<dbReference type="GeneID" id="94847340"/>
<comment type="similarity">
    <text evidence="7">Belongs to the protein kinase superfamily.</text>
</comment>
<sequence>MFPVPAIIGDYEATEVIGEGGFAVVYKVLHIPTSEIFALKVIPKDLIKERADKDRLQREIDTMAALQHENTIMLHDFFMNDKYYYLVTDYCKGGDLFEYIYTNPRLKEVQAATVFHQLVSAIAFCHSQGIVHRDLKPQNILITTFPFIKVCDFGLCQFFNQKSNKMKTLCGSPFYAAPECLQGKFYDGQLSDVWSLGVILYELVTKHHPWPVDNIPQMMKCIQAVKYTVPNDISPPCVDLLHALLRANPNDRMKPNDILKHPWMKLATNRFRKSTTLPRLPAEVLNQLAMNANREASGEVVSPFSNKKLQSTLNSRIPVNNPQQKTNQFEKYLKMTKTPRSSIDCSRPSPRIRPRATKLKPLD</sequence>
<dbReference type="EMBL" id="MLAK01001322">
    <property type="protein sequence ID" value="OHS94393.1"/>
    <property type="molecule type" value="Genomic_DNA"/>
</dbReference>
<dbReference type="SMART" id="SM00220">
    <property type="entry name" value="S_TKc"/>
    <property type="match status" value="1"/>
</dbReference>